<dbReference type="PROSITE" id="PS50893">
    <property type="entry name" value="ABC_TRANSPORTER_2"/>
    <property type="match status" value="1"/>
</dbReference>
<comment type="caution">
    <text evidence="8">The sequence shown here is derived from an EMBL/GenBank/DDBJ whole genome shotgun (WGS) entry which is preliminary data.</text>
</comment>
<dbReference type="SMART" id="SM00382">
    <property type="entry name" value="AAA"/>
    <property type="match status" value="1"/>
</dbReference>
<dbReference type="InterPro" id="IPR017871">
    <property type="entry name" value="ABC_transporter-like_CS"/>
</dbReference>
<dbReference type="Gene3D" id="2.40.50.100">
    <property type="match status" value="1"/>
</dbReference>
<name>A0ABP8Z0C6_9ACTN</name>
<keyword evidence="9" id="KW-1185">Reference proteome</keyword>
<dbReference type="PANTHER" id="PTHR43875">
    <property type="entry name" value="MALTODEXTRIN IMPORT ATP-BINDING PROTEIN MSMX"/>
    <property type="match status" value="1"/>
</dbReference>
<dbReference type="InterPro" id="IPR027417">
    <property type="entry name" value="P-loop_NTPase"/>
</dbReference>
<dbReference type="PROSITE" id="PS00211">
    <property type="entry name" value="ABC_TRANSPORTER_1"/>
    <property type="match status" value="1"/>
</dbReference>
<dbReference type="PANTHER" id="PTHR43875:SF15">
    <property type="entry name" value="TREHALOSE IMPORT ATP-BINDING PROTEIN SUGC"/>
    <property type="match status" value="1"/>
</dbReference>
<evidence type="ECO:0000313" key="9">
    <source>
        <dbReference type="Proteomes" id="UP001499882"/>
    </source>
</evidence>
<reference evidence="9" key="1">
    <citation type="journal article" date="2019" name="Int. J. Syst. Evol. Microbiol.">
        <title>The Global Catalogue of Microorganisms (GCM) 10K type strain sequencing project: providing services to taxonomists for standard genome sequencing and annotation.</title>
        <authorList>
            <consortium name="The Broad Institute Genomics Platform"/>
            <consortium name="The Broad Institute Genome Sequencing Center for Infectious Disease"/>
            <person name="Wu L."/>
            <person name="Ma J."/>
        </authorList>
    </citation>
    <scope>NUCLEOTIDE SEQUENCE [LARGE SCALE GENOMIC DNA]</scope>
    <source>
        <strain evidence="9">JCM 18532</strain>
    </source>
</reference>
<dbReference type="SUPFAM" id="SSF50331">
    <property type="entry name" value="MOP-like"/>
    <property type="match status" value="1"/>
</dbReference>
<keyword evidence="1" id="KW-0813">Transport</keyword>
<protein>
    <submittedName>
        <fullName evidence="8">Sn-glycerol-3-phosphate ABC transporter ATP-binding protein UgpC</fullName>
    </submittedName>
</protein>
<sequence length="353" mass="38676">MARVRFSGVTKRYEGRTVVHPFDLEVDDGEFIVFLGPSRSGKSTILRMVAGLEPLDGGRIEFDGKDMSLVEPRHRDVGMFFQNYALYPNKTGRQNIAASLMRRGADSSAVRARVDEVADLLGVSHLLDRHPKTYSGGEQQRVAIGRVIARRASVFAFDEPLSNLDALVRLRLRTEFKRISRELGITTLYVTPDQVEALALADRVVVLDEGRIVQVGTPQELYERPANAFVASFVGATPMNTLTGTLKGDHLLTEDGATIAVYGVTAMMSADAQGMAMVGIRPESVSLEEGGPNKVHLVESLGRQTLVHLKVGEKDFRVLAPATTSVREGDNVALRCDAKALHHFSYDGSQRVN</sequence>
<evidence type="ECO:0000313" key="8">
    <source>
        <dbReference type="EMBL" id="GAA4743187.1"/>
    </source>
</evidence>
<keyword evidence="3" id="KW-0547">Nucleotide-binding</keyword>
<evidence type="ECO:0000256" key="1">
    <source>
        <dbReference type="ARBA" id="ARBA00022448"/>
    </source>
</evidence>
<dbReference type="Pfam" id="PF00005">
    <property type="entry name" value="ABC_tran"/>
    <property type="match status" value="1"/>
</dbReference>
<keyword evidence="6" id="KW-0472">Membrane</keyword>
<dbReference type="InterPro" id="IPR003593">
    <property type="entry name" value="AAA+_ATPase"/>
</dbReference>
<dbReference type="InterPro" id="IPR047641">
    <property type="entry name" value="ABC_transpr_MalK/UgpC-like"/>
</dbReference>
<evidence type="ECO:0000256" key="4">
    <source>
        <dbReference type="ARBA" id="ARBA00022840"/>
    </source>
</evidence>
<evidence type="ECO:0000259" key="7">
    <source>
        <dbReference type="PROSITE" id="PS50893"/>
    </source>
</evidence>
<dbReference type="SUPFAM" id="SSF52540">
    <property type="entry name" value="P-loop containing nucleoside triphosphate hydrolases"/>
    <property type="match status" value="1"/>
</dbReference>
<dbReference type="InterPro" id="IPR008995">
    <property type="entry name" value="Mo/tungstate-bd_C_term_dom"/>
</dbReference>
<keyword evidence="5" id="KW-1278">Translocase</keyword>
<dbReference type="InterPro" id="IPR003439">
    <property type="entry name" value="ABC_transporter-like_ATP-bd"/>
</dbReference>
<dbReference type="GO" id="GO:0005524">
    <property type="term" value="F:ATP binding"/>
    <property type="evidence" value="ECO:0007669"/>
    <property type="project" value="UniProtKB-KW"/>
</dbReference>
<dbReference type="Gene3D" id="3.40.50.300">
    <property type="entry name" value="P-loop containing nucleotide triphosphate hydrolases"/>
    <property type="match status" value="1"/>
</dbReference>
<dbReference type="EMBL" id="BAABKN010000019">
    <property type="protein sequence ID" value="GAA4743187.1"/>
    <property type="molecule type" value="Genomic_DNA"/>
</dbReference>
<accession>A0ABP8Z0C6</accession>
<proteinExistence type="predicted"/>
<dbReference type="InterPro" id="IPR012340">
    <property type="entry name" value="NA-bd_OB-fold"/>
</dbReference>
<evidence type="ECO:0000256" key="3">
    <source>
        <dbReference type="ARBA" id="ARBA00022741"/>
    </source>
</evidence>
<evidence type="ECO:0000256" key="5">
    <source>
        <dbReference type="ARBA" id="ARBA00022967"/>
    </source>
</evidence>
<keyword evidence="2" id="KW-1003">Cell membrane</keyword>
<dbReference type="Proteomes" id="UP001499882">
    <property type="component" value="Unassembled WGS sequence"/>
</dbReference>
<gene>
    <name evidence="8" type="primary">ugpC_2</name>
    <name evidence="8" type="ORF">GCM10023350_29860</name>
</gene>
<organism evidence="8 9">
    <name type="scientific">Nocardioides endophyticus</name>
    <dbReference type="NCBI Taxonomy" id="1353775"/>
    <lineage>
        <taxon>Bacteria</taxon>
        <taxon>Bacillati</taxon>
        <taxon>Actinomycetota</taxon>
        <taxon>Actinomycetes</taxon>
        <taxon>Propionibacteriales</taxon>
        <taxon>Nocardioidaceae</taxon>
        <taxon>Nocardioides</taxon>
    </lineage>
</organism>
<feature type="domain" description="ABC transporter" evidence="7">
    <location>
        <begin position="4"/>
        <end position="234"/>
    </location>
</feature>
<dbReference type="Gene3D" id="2.40.50.140">
    <property type="entry name" value="Nucleic acid-binding proteins"/>
    <property type="match status" value="1"/>
</dbReference>
<evidence type="ECO:0000256" key="6">
    <source>
        <dbReference type="ARBA" id="ARBA00023136"/>
    </source>
</evidence>
<dbReference type="InterPro" id="IPR013611">
    <property type="entry name" value="Transp-assoc_OB_typ2"/>
</dbReference>
<evidence type="ECO:0000256" key="2">
    <source>
        <dbReference type="ARBA" id="ARBA00022475"/>
    </source>
</evidence>
<keyword evidence="4 8" id="KW-0067">ATP-binding</keyword>
<dbReference type="Pfam" id="PF08402">
    <property type="entry name" value="TOBE_2"/>
    <property type="match status" value="1"/>
</dbReference>